<reference evidence="1 2" key="1">
    <citation type="journal article" date="2016" name="Mol. Biol. Evol.">
        <title>Comparative Genomics of Early-Diverging Mushroom-Forming Fungi Provides Insights into the Origins of Lignocellulose Decay Capabilities.</title>
        <authorList>
            <person name="Nagy L.G."/>
            <person name="Riley R."/>
            <person name="Tritt A."/>
            <person name="Adam C."/>
            <person name="Daum C."/>
            <person name="Floudas D."/>
            <person name="Sun H."/>
            <person name="Yadav J.S."/>
            <person name="Pangilinan J."/>
            <person name="Larsson K.H."/>
            <person name="Matsuura K."/>
            <person name="Barry K."/>
            <person name="Labutti K."/>
            <person name="Kuo R."/>
            <person name="Ohm R.A."/>
            <person name="Bhattacharya S.S."/>
            <person name="Shirouzu T."/>
            <person name="Yoshinaga Y."/>
            <person name="Martin F.M."/>
            <person name="Grigoriev I.V."/>
            <person name="Hibbett D.S."/>
        </authorList>
    </citation>
    <scope>NUCLEOTIDE SEQUENCE [LARGE SCALE GENOMIC DNA]</scope>
    <source>
        <strain evidence="1 2">HHB9708</strain>
    </source>
</reference>
<name>A0A164RHL0_9AGAM</name>
<dbReference type="EMBL" id="KV419420">
    <property type="protein sequence ID" value="KZS90564.1"/>
    <property type="molecule type" value="Genomic_DNA"/>
</dbReference>
<keyword evidence="2" id="KW-1185">Reference proteome</keyword>
<dbReference type="AlphaFoldDB" id="A0A164RHL0"/>
<accession>A0A164RHL0</accession>
<dbReference type="Proteomes" id="UP000076722">
    <property type="component" value="Unassembled WGS sequence"/>
</dbReference>
<organism evidence="1 2">
    <name type="scientific">Sistotremastrum niveocremeum HHB9708</name>
    <dbReference type="NCBI Taxonomy" id="1314777"/>
    <lineage>
        <taxon>Eukaryota</taxon>
        <taxon>Fungi</taxon>
        <taxon>Dikarya</taxon>
        <taxon>Basidiomycota</taxon>
        <taxon>Agaricomycotina</taxon>
        <taxon>Agaricomycetes</taxon>
        <taxon>Sistotremastrales</taxon>
        <taxon>Sistotremastraceae</taxon>
        <taxon>Sertulicium</taxon>
        <taxon>Sertulicium niveocremeum</taxon>
    </lineage>
</organism>
<evidence type="ECO:0000313" key="2">
    <source>
        <dbReference type="Proteomes" id="UP000076722"/>
    </source>
</evidence>
<proteinExistence type="predicted"/>
<evidence type="ECO:0000313" key="1">
    <source>
        <dbReference type="EMBL" id="KZS90564.1"/>
    </source>
</evidence>
<protein>
    <submittedName>
        <fullName evidence="1">Uncharacterized protein</fullName>
    </submittedName>
</protein>
<sequence>MCIGNAVPEYEVLTVNETVVVVVGGGQERQSAVKRDLTELATAHGSSNISPQMLEQLRIMTPLRHEAPYSRSDGQFALVPYQSKEPITFYRKGGQPGIPLADHESGTAAALTGAHEVIMDDGAPYFQPESVLLAFHSLILMISGMDGLTSSSKESSSMVVRSYT</sequence>
<gene>
    <name evidence="1" type="ORF">SISNIDRAFT_468353</name>
</gene>